<reference evidence="1 2" key="1">
    <citation type="journal article" date="2019" name="Commun. Biol.">
        <title>The bagworm genome reveals a unique fibroin gene that provides high tensile strength.</title>
        <authorList>
            <person name="Kono N."/>
            <person name="Nakamura H."/>
            <person name="Ohtoshi R."/>
            <person name="Tomita M."/>
            <person name="Numata K."/>
            <person name="Arakawa K."/>
        </authorList>
    </citation>
    <scope>NUCLEOTIDE SEQUENCE [LARGE SCALE GENOMIC DNA]</scope>
</reference>
<organism evidence="1 2">
    <name type="scientific">Eumeta variegata</name>
    <name type="common">Bagworm moth</name>
    <name type="synonym">Eumeta japonica</name>
    <dbReference type="NCBI Taxonomy" id="151549"/>
    <lineage>
        <taxon>Eukaryota</taxon>
        <taxon>Metazoa</taxon>
        <taxon>Ecdysozoa</taxon>
        <taxon>Arthropoda</taxon>
        <taxon>Hexapoda</taxon>
        <taxon>Insecta</taxon>
        <taxon>Pterygota</taxon>
        <taxon>Neoptera</taxon>
        <taxon>Endopterygota</taxon>
        <taxon>Lepidoptera</taxon>
        <taxon>Glossata</taxon>
        <taxon>Ditrysia</taxon>
        <taxon>Tineoidea</taxon>
        <taxon>Psychidae</taxon>
        <taxon>Oiketicinae</taxon>
        <taxon>Eumeta</taxon>
    </lineage>
</organism>
<proteinExistence type="predicted"/>
<keyword evidence="2" id="KW-1185">Reference proteome</keyword>
<sequence length="87" mass="9970">MFLSPASSSSSMKEKHYKDEKSKYYITMGLALFLRTASARSTTGVRESTFTFVEPARAHAALRLAPDRRLRLRVLFIRFETTSNVHE</sequence>
<dbReference type="EMBL" id="BGZK01001752">
    <property type="protein sequence ID" value="GBP85688.1"/>
    <property type="molecule type" value="Genomic_DNA"/>
</dbReference>
<dbReference type="Proteomes" id="UP000299102">
    <property type="component" value="Unassembled WGS sequence"/>
</dbReference>
<evidence type="ECO:0000313" key="1">
    <source>
        <dbReference type="EMBL" id="GBP85688.1"/>
    </source>
</evidence>
<accession>A0A4C1ZD03</accession>
<gene>
    <name evidence="1" type="ORF">EVAR_99810_1</name>
</gene>
<name>A0A4C1ZD03_EUMVA</name>
<protein>
    <submittedName>
        <fullName evidence="1">Uncharacterized protein</fullName>
    </submittedName>
</protein>
<dbReference type="AlphaFoldDB" id="A0A4C1ZD03"/>
<comment type="caution">
    <text evidence="1">The sequence shown here is derived from an EMBL/GenBank/DDBJ whole genome shotgun (WGS) entry which is preliminary data.</text>
</comment>
<evidence type="ECO:0000313" key="2">
    <source>
        <dbReference type="Proteomes" id="UP000299102"/>
    </source>
</evidence>